<proteinExistence type="predicted"/>
<comment type="caution">
    <text evidence="2">The sequence shown here is derived from an EMBL/GenBank/DDBJ whole genome shotgun (WGS) entry which is preliminary data.</text>
</comment>
<accession>A0A645HCL2</accession>
<gene>
    <name evidence="2" type="ORF">SDC9_183617</name>
</gene>
<evidence type="ECO:0000313" key="2">
    <source>
        <dbReference type="EMBL" id="MPN36112.1"/>
    </source>
</evidence>
<reference evidence="2" key="1">
    <citation type="submission" date="2019-08" db="EMBL/GenBank/DDBJ databases">
        <authorList>
            <person name="Kucharzyk K."/>
            <person name="Murdoch R.W."/>
            <person name="Higgins S."/>
            <person name="Loffler F."/>
        </authorList>
    </citation>
    <scope>NUCLEOTIDE SEQUENCE</scope>
</reference>
<organism evidence="2">
    <name type="scientific">bioreactor metagenome</name>
    <dbReference type="NCBI Taxonomy" id="1076179"/>
    <lineage>
        <taxon>unclassified sequences</taxon>
        <taxon>metagenomes</taxon>
        <taxon>ecological metagenomes</taxon>
    </lineage>
</organism>
<feature type="region of interest" description="Disordered" evidence="1">
    <location>
        <begin position="52"/>
        <end position="79"/>
    </location>
</feature>
<feature type="compositionally biased region" description="Low complexity" evidence="1">
    <location>
        <begin position="67"/>
        <end position="79"/>
    </location>
</feature>
<dbReference type="EMBL" id="VSSQ01090065">
    <property type="protein sequence ID" value="MPN36112.1"/>
    <property type="molecule type" value="Genomic_DNA"/>
</dbReference>
<sequence length="79" mass="8689">MSSTFITCSASQETMPSKIPIEYPLPFHTTYYGRERAVALHHVLSVPFPIGKEGSDVGHNKSQPIQNCPCNNNPFKPGS</sequence>
<evidence type="ECO:0000256" key="1">
    <source>
        <dbReference type="SAM" id="MobiDB-lite"/>
    </source>
</evidence>
<name>A0A645HCL2_9ZZZZ</name>
<protein>
    <submittedName>
        <fullName evidence="2">Uncharacterized protein</fullName>
    </submittedName>
</protein>
<dbReference type="AlphaFoldDB" id="A0A645HCL2"/>